<dbReference type="PANTHER" id="PTHR47396:SF1">
    <property type="entry name" value="ATP-DEPENDENT HELICASE IRC3-RELATED"/>
    <property type="match status" value="1"/>
</dbReference>
<dbReference type="RefSeq" id="WP_122918499.1">
    <property type="nucleotide sequence ID" value="NZ_RHHQ01000011.1"/>
</dbReference>
<dbReference type="EMBL" id="RHHQ01000011">
    <property type="protein sequence ID" value="RNB87657.1"/>
    <property type="molecule type" value="Genomic_DNA"/>
</dbReference>
<dbReference type="GO" id="GO:0003677">
    <property type="term" value="F:DNA binding"/>
    <property type="evidence" value="ECO:0007669"/>
    <property type="project" value="InterPro"/>
</dbReference>
<comment type="caution">
    <text evidence="2">The sequence shown here is derived from an EMBL/GenBank/DDBJ whole genome shotgun (WGS) entry which is preliminary data.</text>
</comment>
<keyword evidence="2" id="KW-0547">Nucleotide-binding</keyword>
<dbReference type="Gene3D" id="3.40.50.300">
    <property type="entry name" value="P-loop containing nucleotide triphosphate hydrolases"/>
    <property type="match status" value="1"/>
</dbReference>
<proteinExistence type="predicted"/>
<dbReference type="PROSITE" id="PS51192">
    <property type="entry name" value="HELICASE_ATP_BIND_1"/>
    <property type="match status" value="1"/>
</dbReference>
<keyword evidence="3" id="KW-1185">Reference proteome</keyword>
<dbReference type="InterPro" id="IPR006935">
    <property type="entry name" value="Helicase/UvrB_N"/>
</dbReference>
<evidence type="ECO:0000259" key="1">
    <source>
        <dbReference type="PROSITE" id="PS51192"/>
    </source>
</evidence>
<dbReference type="GO" id="GO:0016787">
    <property type="term" value="F:hydrolase activity"/>
    <property type="evidence" value="ECO:0007669"/>
    <property type="project" value="InterPro"/>
</dbReference>
<evidence type="ECO:0000313" key="3">
    <source>
        <dbReference type="Proteomes" id="UP000271031"/>
    </source>
</evidence>
<keyword evidence="2" id="KW-0067">ATP-binding</keyword>
<dbReference type="Pfam" id="PF04851">
    <property type="entry name" value="ResIII"/>
    <property type="match status" value="1"/>
</dbReference>
<dbReference type="InterPro" id="IPR014001">
    <property type="entry name" value="Helicase_ATP-bd"/>
</dbReference>
<feature type="domain" description="Helicase ATP-binding" evidence="1">
    <location>
        <begin position="38"/>
        <end position="209"/>
    </location>
</feature>
<dbReference type="InterPro" id="IPR027417">
    <property type="entry name" value="P-loop_NTPase"/>
</dbReference>
<dbReference type="GO" id="GO:0005829">
    <property type="term" value="C:cytosol"/>
    <property type="evidence" value="ECO:0007669"/>
    <property type="project" value="TreeGrafter"/>
</dbReference>
<dbReference type="GO" id="GO:0004386">
    <property type="term" value="F:helicase activity"/>
    <property type="evidence" value="ECO:0007669"/>
    <property type="project" value="UniProtKB-KW"/>
</dbReference>
<dbReference type="SMART" id="SM00487">
    <property type="entry name" value="DEXDc"/>
    <property type="match status" value="1"/>
</dbReference>
<keyword evidence="2" id="KW-0347">Helicase</keyword>
<gene>
    <name evidence="2" type="ORF">EDM56_13845</name>
</gene>
<evidence type="ECO:0000313" key="2">
    <source>
        <dbReference type="EMBL" id="RNB87657.1"/>
    </source>
</evidence>
<reference evidence="2 3" key="1">
    <citation type="submission" date="2018-10" db="EMBL/GenBank/DDBJ databases">
        <title>Phylogenomics of Brevibacillus.</title>
        <authorList>
            <person name="Dunlap C."/>
        </authorList>
    </citation>
    <scope>NUCLEOTIDE SEQUENCE [LARGE SCALE GENOMIC DNA]</scope>
    <source>
        <strain evidence="2 3">JCM 15716</strain>
    </source>
</reference>
<organism evidence="2 3">
    <name type="scientific">Brevibacillus fluminis</name>
    <dbReference type="NCBI Taxonomy" id="511487"/>
    <lineage>
        <taxon>Bacteria</taxon>
        <taxon>Bacillati</taxon>
        <taxon>Bacillota</taxon>
        <taxon>Bacilli</taxon>
        <taxon>Bacillales</taxon>
        <taxon>Paenibacillaceae</taxon>
        <taxon>Brevibacillus</taxon>
    </lineage>
</organism>
<dbReference type="GO" id="GO:0005524">
    <property type="term" value="F:ATP binding"/>
    <property type="evidence" value="ECO:0007669"/>
    <property type="project" value="InterPro"/>
</dbReference>
<name>A0A3M8DKM6_9BACL</name>
<keyword evidence="2" id="KW-0378">Hydrolase</keyword>
<dbReference type="AlphaFoldDB" id="A0A3M8DKM6"/>
<dbReference type="Proteomes" id="UP000271031">
    <property type="component" value="Unassembled WGS sequence"/>
</dbReference>
<sequence length="209" mass="23012">MCSWDNNFNYKYEITKDGEVIQYGLRAPQIGAIHAVMSHWVLSEKPASVVMPTGTGKTETMISLLVANQCNKLLVVVPTDPLRTQISEKFISFGVLKRFGVIGETALFPVVGLLMHKPKSLEEVDALFNCCNVVVTAMSIAGGITGELQERIAEPCSHLFIDEAHHIAAPTWASFRDKFSSKNIIQFTAIPFRNDGKHAPASIPHMVDT</sequence>
<dbReference type="SUPFAM" id="SSF52540">
    <property type="entry name" value="P-loop containing nucleoside triphosphate hydrolases"/>
    <property type="match status" value="1"/>
</dbReference>
<dbReference type="InterPro" id="IPR050742">
    <property type="entry name" value="Helicase_Restrict-Modif_Enz"/>
</dbReference>
<accession>A0A3M8DKM6</accession>
<protein>
    <submittedName>
        <fullName evidence="2">DEAD/DEAH box helicase</fullName>
    </submittedName>
</protein>
<dbReference type="OrthoDB" id="9802848at2"/>
<dbReference type="CDD" id="cd17926">
    <property type="entry name" value="DEXHc_RE"/>
    <property type="match status" value="1"/>
</dbReference>
<dbReference type="PANTHER" id="PTHR47396">
    <property type="entry name" value="TYPE I RESTRICTION ENZYME ECOKI R PROTEIN"/>
    <property type="match status" value="1"/>
</dbReference>